<dbReference type="Pfam" id="PF13670">
    <property type="entry name" value="PepSY_2"/>
    <property type="match status" value="1"/>
</dbReference>
<dbReference type="EMBL" id="CXWD01000006">
    <property type="protein sequence ID" value="CTQ68776.1"/>
    <property type="molecule type" value="Genomic_DNA"/>
</dbReference>
<feature type="signal peptide" evidence="1">
    <location>
        <begin position="1"/>
        <end position="26"/>
    </location>
</feature>
<evidence type="ECO:0000256" key="1">
    <source>
        <dbReference type="SAM" id="SignalP"/>
    </source>
</evidence>
<feature type="domain" description="PepSY" evidence="2">
    <location>
        <begin position="11"/>
        <end position="87"/>
    </location>
</feature>
<dbReference type="Proteomes" id="UP000053235">
    <property type="component" value="Unassembled WGS sequence"/>
</dbReference>
<organism evidence="3 4">
    <name type="scientific">Roseibium alexandrii</name>
    <dbReference type="NCBI Taxonomy" id="388408"/>
    <lineage>
        <taxon>Bacteria</taxon>
        <taxon>Pseudomonadati</taxon>
        <taxon>Pseudomonadota</taxon>
        <taxon>Alphaproteobacteria</taxon>
        <taxon>Hyphomicrobiales</taxon>
        <taxon>Stappiaceae</taxon>
        <taxon>Roseibium</taxon>
    </lineage>
</organism>
<evidence type="ECO:0000313" key="4">
    <source>
        <dbReference type="Proteomes" id="UP000053235"/>
    </source>
</evidence>
<protein>
    <recommendedName>
        <fullName evidence="2">PepSY domain-containing protein</fullName>
    </recommendedName>
</protein>
<reference evidence="4" key="1">
    <citation type="submission" date="2015-07" db="EMBL/GenBank/DDBJ databases">
        <authorList>
            <person name="Rodrigo-Torres Lidia"/>
            <person name="Arahal R.David."/>
        </authorList>
    </citation>
    <scope>NUCLEOTIDE SEQUENCE [LARGE SCALE GENOMIC DNA]</scope>
    <source>
        <strain evidence="4">CECT 5112</strain>
    </source>
</reference>
<dbReference type="AlphaFoldDB" id="A0A0M7A2Y8"/>
<keyword evidence="4" id="KW-1185">Reference proteome</keyword>
<gene>
    <name evidence="3" type="ORF">LAX5112_01882</name>
</gene>
<accession>A0A0M7A2Y8</accession>
<sequence>MTNMKSWVAGAALGTAVMLAAGSALAAVAVGDTLGTKVSEIAAELEDKGYTIREIDVSRSKIEVEVTFDGADYEIDVDRTSGMVIKIEDD</sequence>
<dbReference type="InterPro" id="IPR025711">
    <property type="entry name" value="PepSY"/>
</dbReference>
<name>A0A0M7A2Y8_9HYPH</name>
<dbReference type="RefSeq" id="WP_055671580.1">
    <property type="nucleotide sequence ID" value="NZ_CXWD01000006.1"/>
</dbReference>
<evidence type="ECO:0000259" key="2">
    <source>
        <dbReference type="Pfam" id="PF13670"/>
    </source>
</evidence>
<keyword evidence="1" id="KW-0732">Signal</keyword>
<proteinExistence type="predicted"/>
<evidence type="ECO:0000313" key="3">
    <source>
        <dbReference type="EMBL" id="CTQ68776.1"/>
    </source>
</evidence>
<feature type="chain" id="PRO_5005809415" description="PepSY domain-containing protein" evidence="1">
    <location>
        <begin position="27"/>
        <end position="90"/>
    </location>
</feature>